<evidence type="ECO:0000313" key="2">
    <source>
        <dbReference type="Proteomes" id="UP000237105"/>
    </source>
</evidence>
<dbReference type="AlphaFoldDB" id="A0A2P5AE31"/>
<evidence type="ECO:0000313" key="1">
    <source>
        <dbReference type="EMBL" id="PON34789.1"/>
    </source>
</evidence>
<dbReference type="EMBL" id="JXTB01000642">
    <property type="protein sequence ID" value="PON34789.1"/>
    <property type="molecule type" value="Genomic_DNA"/>
</dbReference>
<gene>
    <name evidence="1" type="ORF">PanWU01x14_341360</name>
</gene>
<organism evidence="1 2">
    <name type="scientific">Parasponia andersonii</name>
    <name type="common">Sponia andersonii</name>
    <dbReference type="NCBI Taxonomy" id="3476"/>
    <lineage>
        <taxon>Eukaryota</taxon>
        <taxon>Viridiplantae</taxon>
        <taxon>Streptophyta</taxon>
        <taxon>Embryophyta</taxon>
        <taxon>Tracheophyta</taxon>
        <taxon>Spermatophyta</taxon>
        <taxon>Magnoliopsida</taxon>
        <taxon>eudicotyledons</taxon>
        <taxon>Gunneridae</taxon>
        <taxon>Pentapetalae</taxon>
        <taxon>rosids</taxon>
        <taxon>fabids</taxon>
        <taxon>Rosales</taxon>
        <taxon>Cannabaceae</taxon>
        <taxon>Parasponia</taxon>
    </lineage>
</organism>
<name>A0A2P5AE31_PARAD</name>
<reference evidence="2" key="1">
    <citation type="submission" date="2016-06" db="EMBL/GenBank/DDBJ databases">
        <title>Parallel loss of symbiosis genes in relatives of nitrogen-fixing non-legume Parasponia.</title>
        <authorList>
            <person name="Van Velzen R."/>
            <person name="Holmer R."/>
            <person name="Bu F."/>
            <person name="Rutten L."/>
            <person name="Van Zeijl A."/>
            <person name="Liu W."/>
            <person name="Santuari L."/>
            <person name="Cao Q."/>
            <person name="Sharma T."/>
            <person name="Shen D."/>
            <person name="Roswanjaya Y."/>
            <person name="Wardhani T."/>
            <person name="Kalhor M.S."/>
            <person name="Jansen J."/>
            <person name="Van den Hoogen J."/>
            <person name="Gungor B."/>
            <person name="Hartog M."/>
            <person name="Hontelez J."/>
            <person name="Verver J."/>
            <person name="Yang W.-C."/>
            <person name="Schijlen E."/>
            <person name="Repin R."/>
            <person name="Schilthuizen M."/>
            <person name="Schranz E."/>
            <person name="Heidstra R."/>
            <person name="Miyata K."/>
            <person name="Fedorova E."/>
            <person name="Kohlen W."/>
            <person name="Bisseling T."/>
            <person name="Smit S."/>
            <person name="Geurts R."/>
        </authorList>
    </citation>
    <scope>NUCLEOTIDE SEQUENCE [LARGE SCALE GENOMIC DNA]</scope>
    <source>
        <strain evidence="2">cv. WU1-14</strain>
    </source>
</reference>
<dbReference type="Proteomes" id="UP000237105">
    <property type="component" value="Unassembled WGS sequence"/>
</dbReference>
<proteinExistence type="predicted"/>
<accession>A0A2P5AE31</accession>
<sequence length="49" mass="5423">MWTRARVVVFGSAGSVRFATWTKGAVWPTWGGTELYGRAIRSARRGGDH</sequence>
<keyword evidence="2" id="KW-1185">Reference proteome</keyword>
<protein>
    <submittedName>
        <fullName evidence="1">Uncharacterized protein</fullName>
    </submittedName>
</protein>
<comment type="caution">
    <text evidence="1">The sequence shown here is derived from an EMBL/GenBank/DDBJ whole genome shotgun (WGS) entry which is preliminary data.</text>
</comment>